<dbReference type="PROSITE" id="PS00678">
    <property type="entry name" value="WD_REPEATS_1"/>
    <property type="match status" value="4"/>
</dbReference>
<dbReference type="InterPro" id="IPR020472">
    <property type="entry name" value="WD40_PAC1"/>
</dbReference>
<reference evidence="5 6" key="1">
    <citation type="submission" date="2018-08" db="EMBL/GenBank/DDBJ databases">
        <title>Genomic Encyclopedia of Archaeal and Bacterial Type Strains, Phase II (KMG-II): from individual species to whole genera.</title>
        <authorList>
            <person name="Goeker M."/>
        </authorList>
    </citation>
    <scope>NUCLEOTIDE SEQUENCE [LARGE SCALE GENOMIC DNA]</scope>
    <source>
        <strain evidence="5 6">DSM 45791</strain>
    </source>
</reference>
<dbReference type="Pfam" id="PF00400">
    <property type="entry name" value="WD40"/>
    <property type="match status" value="11"/>
</dbReference>
<feature type="repeat" description="WD" evidence="3">
    <location>
        <begin position="884"/>
        <end position="926"/>
    </location>
</feature>
<feature type="repeat" description="WD" evidence="3">
    <location>
        <begin position="793"/>
        <end position="827"/>
    </location>
</feature>
<dbReference type="CDD" id="cd00200">
    <property type="entry name" value="WD40"/>
    <property type="match status" value="1"/>
</dbReference>
<dbReference type="PANTHER" id="PTHR19879:SF9">
    <property type="entry name" value="TRANSCRIPTION INITIATION FACTOR TFIID SUBUNIT 5"/>
    <property type="match status" value="1"/>
</dbReference>
<evidence type="ECO:0000313" key="5">
    <source>
        <dbReference type="EMBL" id="REH38209.1"/>
    </source>
</evidence>
<keyword evidence="2" id="KW-0677">Repeat</keyword>
<proteinExistence type="predicted"/>
<evidence type="ECO:0000259" key="4">
    <source>
        <dbReference type="Pfam" id="PF20703"/>
    </source>
</evidence>
<keyword evidence="1 3" id="KW-0853">WD repeat</keyword>
<gene>
    <name evidence="5" type="ORF">BCF44_114234</name>
</gene>
<sequence length="1360" mass="145203">MCRTGSLRSVKCLIRRGLGFSGPDGTTGRDDYGQAVQMSSSGPALGPRGQFAERFALLYAEAGEPPLKRVTESVARARKVDERGRPVRVPAQRVSDWRRGRNVPARFAALAAVLDVLVGEARKLRAAPVVEGLYDLADWRRLWEQALASPVTPDGDGEEQPAEDVGACPYRGLAVFRQEDAGWFYGRERSTAALVSRLAAAVRTGGIVMLVGASGAGKSSLMRAGLGPAVQEGALGPGSWPTVVLTPTVDPLKELVRLVPELAEAIDTGLTDFDEGKFTAQVREALATYGERVAGPGARPVLMVDQFEETFTLSDDEPRRGLFVSALHAACTGDGQALVVLGVRADFYGRCLDYRELAEALQDRQMVLGAMTVAELREAVARPARAVGLQLEAGLVDLMLTDLGVNTSRNGQGSYDAGALPLLSHALLATWQRRQAGRMTLAGYKAAGGIQGAVAGTAERAWADLDPAGQTAARPVLLRLVRVGEDTQDTRRRSSRQELLEQATNPPAAAEALEVLARARLITLDAGVVEITHEALLQAWPRLRGWIDRDRAGNLLRQRLEEDAESWEAEHRDASLLYRGGRLEAAQQWATTADPGALTVVAKAFLDGSIRHRRRALWLRRSGVALVSVLVVIAVVAATLAFNQRDDALYTGVLSASDNALTTDPSLAAQLALVAHQMRPDDPAASSRVLSAASAPLATVLEGHTGAVYLTTFSPNGQLLATASYDNTVRLWDVHDRQRPKPIGQPIKGFRSWVSSAVFSPDGKTLAAAGDDHLVRLYDIADPAHPRLIGTPLDQDTGTIYLIAFSPDGKTLAAACEHQKVQLWDIQDVAHPTPIAALTGHTGPVRSVAFSPDNRYLAAGGDDRGILLYDVANPRQPRPVGAPLTGYKDTVHSVAFSPGDGAMLASGSQDGSIRLWDVRDPAAASEIGLPLSGLSPQWSVAFSPDGRMLGSAGTDGSARLWNLANPEQPGLLGQPLTGSNDLYAVGFSPDGKTLVTGGGDTEVRLWTMPASLGIGQAGTMPPPAARSDGMVVATGASDGTVRLWDTSDPSRLRPLGLITGQHTVGRVEFTPNGRVLVVASGNKQLQLFDVADPVHPRPFGDPIALDTRYSSMLAISPDSRYMATDRDDHSAQLYDISDPARPRPLGEPSIRHGEGRSDYIYDGVFTPDGKTLITASATDTVRLWDVSDRAAPKPIGQPLTGHHDAVGALALSPDGQTLATAGSDDYVLLWDISDHLRPRQLGTLTGYAKGMMSVQFSADGKHLITGNPDQGVRQWDVSDPAKPVALGLSVVQRNLSNDVAAYLPGTDYIVYTTSPDTAVRTMDLNVDHAVSRICDTTRNVLTESVWNLHLPQLPYAPPCT</sequence>
<feature type="repeat" description="WD" evidence="3">
    <location>
        <begin position="1244"/>
        <end position="1278"/>
    </location>
</feature>
<dbReference type="PROSITE" id="PS50294">
    <property type="entry name" value="WD_REPEATS_REGION"/>
    <property type="match status" value="9"/>
</dbReference>
<dbReference type="PROSITE" id="PS50082">
    <property type="entry name" value="WD_REPEATS_2"/>
    <property type="match status" value="11"/>
</dbReference>
<feature type="repeat" description="WD" evidence="3">
    <location>
        <begin position="1199"/>
        <end position="1233"/>
    </location>
</feature>
<organism evidence="5 6">
    <name type="scientific">Kutzneria buriramensis</name>
    <dbReference type="NCBI Taxonomy" id="1045776"/>
    <lineage>
        <taxon>Bacteria</taxon>
        <taxon>Bacillati</taxon>
        <taxon>Actinomycetota</taxon>
        <taxon>Actinomycetes</taxon>
        <taxon>Pseudonocardiales</taxon>
        <taxon>Pseudonocardiaceae</taxon>
        <taxon>Kutzneria</taxon>
    </lineage>
</organism>
<dbReference type="PANTHER" id="PTHR19879">
    <property type="entry name" value="TRANSCRIPTION INITIATION FACTOR TFIID"/>
    <property type="match status" value="1"/>
</dbReference>
<comment type="caution">
    <text evidence="5">The sequence shown here is derived from an EMBL/GenBank/DDBJ whole genome shotgun (WGS) entry which is preliminary data.</text>
</comment>
<evidence type="ECO:0000256" key="3">
    <source>
        <dbReference type="PROSITE-ProRule" id="PRU00221"/>
    </source>
</evidence>
<evidence type="ECO:0000313" key="6">
    <source>
        <dbReference type="Proteomes" id="UP000256269"/>
    </source>
</evidence>
<dbReference type="SMART" id="SM00320">
    <property type="entry name" value="WD40"/>
    <property type="match status" value="12"/>
</dbReference>
<evidence type="ECO:0000256" key="2">
    <source>
        <dbReference type="ARBA" id="ARBA00022737"/>
    </source>
</evidence>
<dbReference type="InterPro" id="IPR036322">
    <property type="entry name" value="WD40_repeat_dom_sf"/>
</dbReference>
<dbReference type="InterPro" id="IPR015943">
    <property type="entry name" value="WD40/YVTN_repeat-like_dom_sf"/>
</dbReference>
<dbReference type="InterPro" id="IPR027417">
    <property type="entry name" value="P-loop_NTPase"/>
</dbReference>
<dbReference type="SUPFAM" id="SSF52540">
    <property type="entry name" value="P-loop containing nucleoside triphosphate hydrolases"/>
    <property type="match status" value="1"/>
</dbReference>
<dbReference type="EMBL" id="QUNO01000014">
    <property type="protein sequence ID" value="REH38209.1"/>
    <property type="molecule type" value="Genomic_DNA"/>
</dbReference>
<evidence type="ECO:0000256" key="1">
    <source>
        <dbReference type="ARBA" id="ARBA00022574"/>
    </source>
</evidence>
<dbReference type="InterPro" id="IPR049052">
    <property type="entry name" value="nSTAND1"/>
</dbReference>
<feature type="repeat" description="WD" evidence="3">
    <location>
        <begin position="1153"/>
        <end position="1194"/>
    </location>
</feature>
<feature type="repeat" description="WD" evidence="3">
    <location>
        <begin position="979"/>
        <end position="1008"/>
    </location>
</feature>
<dbReference type="InterPro" id="IPR019775">
    <property type="entry name" value="WD40_repeat_CS"/>
</dbReference>
<dbReference type="SUPFAM" id="SSF50978">
    <property type="entry name" value="WD40 repeat-like"/>
    <property type="match status" value="2"/>
</dbReference>
<dbReference type="Gene3D" id="3.40.50.300">
    <property type="entry name" value="P-loop containing nucleotide triphosphate hydrolases"/>
    <property type="match status" value="1"/>
</dbReference>
<keyword evidence="6" id="KW-1185">Reference proteome</keyword>
<dbReference type="PRINTS" id="PR00320">
    <property type="entry name" value="GPROTEINBRPT"/>
</dbReference>
<feature type="repeat" description="WD" evidence="3">
    <location>
        <begin position="1028"/>
        <end position="1054"/>
    </location>
</feature>
<dbReference type="InterPro" id="IPR001680">
    <property type="entry name" value="WD40_rpt"/>
</dbReference>
<feature type="domain" description="Novel STAND NTPase 1" evidence="4">
    <location>
        <begin position="169"/>
        <end position="574"/>
    </location>
</feature>
<feature type="repeat" description="WD" evidence="3">
    <location>
        <begin position="939"/>
        <end position="963"/>
    </location>
</feature>
<feature type="repeat" description="WD" evidence="3">
    <location>
        <begin position="701"/>
        <end position="742"/>
    </location>
</feature>
<dbReference type="Pfam" id="PF20703">
    <property type="entry name" value="nSTAND1"/>
    <property type="match status" value="1"/>
</dbReference>
<name>A0A3E0H4Q6_9PSEU</name>
<feature type="repeat" description="WD" evidence="3">
    <location>
        <begin position="838"/>
        <end position="879"/>
    </location>
</feature>
<dbReference type="Proteomes" id="UP000256269">
    <property type="component" value="Unassembled WGS sequence"/>
</dbReference>
<feature type="repeat" description="WD" evidence="3">
    <location>
        <begin position="747"/>
        <end position="780"/>
    </location>
</feature>
<protein>
    <submittedName>
        <fullName evidence="5">WD40 repeat protein</fullName>
    </submittedName>
</protein>
<dbReference type="Gene3D" id="2.130.10.10">
    <property type="entry name" value="YVTN repeat-like/Quinoprotein amine dehydrogenase"/>
    <property type="match status" value="5"/>
</dbReference>
<accession>A0A3E0H4Q6</accession>